<dbReference type="InterPro" id="IPR050800">
    <property type="entry name" value="ARTD/PARP"/>
</dbReference>
<evidence type="ECO:0000256" key="1">
    <source>
        <dbReference type="ARBA" id="ARBA00004123"/>
    </source>
</evidence>
<dbReference type="InterPro" id="IPR036930">
    <property type="entry name" value="WGR_dom_sf"/>
</dbReference>
<dbReference type="SMART" id="SM00773">
    <property type="entry name" value="WGR"/>
    <property type="match status" value="1"/>
</dbReference>
<feature type="region of interest" description="Disordered" evidence="8">
    <location>
        <begin position="52"/>
        <end position="76"/>
    </location>
</feature>
<proteinExistence type="predicted"/>
<evidence type="ECO:0000256" key="4">
    <source>
        <dbReference type="ARBA" id="ARBA00022695"/>
    </source>
</evidence>
<evidence type="ECO:0000259" key="12">
    <source>
        <dbReference type="PROSITE" id="PS51977"/>
    </source>
</evidence>
<feature type="domain" description="WGR" evidence="12">
    <location>
        <begin position="110"/>
        <end position="201"/>
    </location>
</feature>
<evidence type="ECO:0000313" key="13">
    <source>
        <dbReference type="Proteomes" id="UP001652625"/>
    </source>
</evidence>
<evidence type="ECO:0000313" key="14">
    <source>
        <dbReference type="RefSeq" id="XP_065660211.1"/>
    </source>
</evidence>
<dbReference type="RefSeq" id="XP_065660211.1">
    <property type="nucleotide sequence ID" value="XM_065804139.1"/>
</dbReference>
<evidence type="ECO:0000256" key="5">
    <source>
        <dbReference type="ARBA" id="ARBA00023027"/>
    </source>
</evidence>
<evidence type="ECO:0000259" key="10">
    <source>
        <dbReference type="PROSITE" id="PS51059"/>
    </source>
</evidence>
<reference evidence="14" key="1">
    <citation type="submission" date="2025-08" db="UniProtKB">
        <authorList>
            <consortium name="RefSeq"/>
        </authorList>
    </citation>
    <scope>IDENTIFICATION</scope>
</reference>
<organism evidence="13 14">
    <name type="scientific">Hydra vulgaris</name>
    <name type="common">Hydra</name>
    <name type="synonym">Hydra attenuata</name>
    <dbReference type="NCBI Taxonomy" id="6087"/>
    <lineage>
        <taxon>Eukaryota</taxon>
        <taxon>Metazoa</taxon>
        <taxon>Cnidaria</taxon>
        <taxon>Hydrozoa</taxon>
        <taxon>Hydroidolina</taxon>
        <taxon>Anthoathecata</taxon>
        <taxon>Aplanulata</taxon>
        <taxon>Hydridae</taxon>
        <taxon>Hydra</taxon>
    </lineage>
</organism>
<dbReference type="PANTHER" id="PTHR10459">
    <property type="entry name" value="DNA LIGASE"/>
    <property type="match status" value="1"/>
</dbReference>
<evidence type="ECO:0000256" key="3">
    <source>
        <dbReference type="ARBA" id="ARBA00022679"/>
    </source>
</evidence>
<feature type="domain" description="SAP" evidence="9">
    <location>
        <begin position="22"/>
        <end position="56"/>
    </location>
</feature>
<feature type="domain" description="PARP alpha-helical" evidence="11">
    <location>
        <begin position="235"/>
        <end position="351"/>
    </location>
</feature>
<dbReference type="Gene3D" id="1.20.142.10">
    <property type="entry name" value="Poly(ADP-ribose) polymerase, regulatory domain"/>
    <property type="match status" value="1"/>
</dbReference>
<evidence type="ECO:0000256" key="6">
    <source>
        <dbReference type="ARBA" id="ARBA00023242"/>
    </source>
</evidence>
<keyword evidence="5 7" id="KW-0520">NAD</keyword>
<feature type="domain" description="PARP catalytic" evidence="10">
    <location>
        <begin position="363"/>
        <end position="580"/>
    </location>
</feature>
<name>A0ABM4CEU0_HYDVU</name>
<dbReference type="SMART" id="SM00513">
    <property type="entry name" value="SAP"/>
    <property type="match status" value="1"/>
</dbReference>
<dbReference type="EC" id="2.4.2.-" evidence="7"/>
<evidence type="ECO:0000256" key="2">
    <source>
        <dbReference type="ARBA" id="ARBA00022676"/>
    </source>
</evidence>
<dbReference type="Gene3D" id="1.10.720.30">
    <property type="entry name" value="SAP domain"/>
    <property type="match status" value="1"/>
</dbReference>
<dbReference type="InterPro" id="IPR003034">
    <property type="entry name" value="SAP_dom"/>
</dbReference>
<dbReference type="PROSITE" id="PS50800">
    <property type="entry name" value="SAP"/>
    <property type="match status" value="1"/>
</dbReference>
<dbReference type="PROSITE" id="PS51977">
    <property type="entry name" value="WGR"/>
    <property type="match status" value="1"/>
</dbReference>
<dbReference type="PROSITE" id="PS51059">
    <property type="entry name" value="PARP_CATALYTIC"/>
    <property type="match status" value="1"/>
</dbReference>
<keyword evidence="13" id="KW-1185">Reference proteome</keyword>
<dbReference type="SUPFAM" id="SSF142921">
    <property type="entry name" value="WGR domain-like"/>
    <property type="match status" value="1"/>
</dbReference>
<dbReference type="Pfam" id="PF05406">
    <property type="entry name" value="WGR"/>
    <property type="match status" value="1"/>
</dbReference>
<comment type="subcellular location">
    <subcellularLocation>
        <location evidence="1">Nucleus</location>
    </subcellularLocation>
</comment>
<keyword evidence="6" id="KW-0539">Nucleus</keyword>
<protein>
    <recommendedName>
        <fullName evidence="7">Poly [ADP-ribose] polymerase</fullName>
        <shortName evidence="7">PARP</shortName>
        <ecNumber evidence="7">2.4.2.-</ecNumber>
    </recommendedName>
</protein>
<dbReference type="Pfam" id="PF02037">
    <property type="entry name" value="SAP"/>
    <property type="match status" value="1"/>
</dbReference>
<dbReference type="InterPro" id="IPR036361">
    <property type="entry name" value="SAP_dom_sf"/>
</dbReference>
<dbReference type="Pfam" id="PF00644">
    <property type="entry name" value="PARP"/>
    <property type="match status" value="1"/>
</dbReference>
<dbReference type="InterPro" id="IPR008893">
    <property type="entry name" value="WGR_domain"/>
</dbReference>
<dbReference type="GeneID" id="100202139"/>
<dbReference type="Pfam" id="PF02877">
    <property type="entry name" value="PARP_reg"/>
    <property type="match status" value="1"/>
</dbReference>
<dbReference type="SUPFAM" id="SSF47587">
    <property type="entry name" value="Domain of poly(ADP-ribose) polymerase"/>
    <property type="match status" value="1"/>
</dbReference>
<accession>A0ABM4CEU0</accession>
<dbReference type="CDD" id="cd01437">
    <property type="entry name" value="parp_like"/>
    <property type="match status" value="1"/>
</dbReference>
<dbReference type="SUPFAM" id="SSF56399">
    <property type="entry name" value="ADP-ribosylation"/>
    <property type="match status" value="1"/>
</dbReference>
<dbReference type="InterPro" id="IPR012317">
    <property type="entry name" value="Poly(ADP-ribose)pol_cat_dom"/>
</dbReference>
<dbReference type="PROSITE" id="PS51060">
    <property type="entry name" value="PARP_ALPHA_HD"/>
    <property type="match status" value="1"/>
</dbReference>
<keyword evidence="4" id="KW-0548">Nucleotidyltransferase</keyword>
<evidence type="ECO:0000256" key="7">
    <source>
        <dbReference type="RuleBase" id="RU362114"/>
    </source>
</evidence>
<dbReference type="InterPro" id="IPR036616">
    <property type="entry name" value="Poly(ADP-ribose)pol_reg_dom_sf"/>
</dbReference>
<dbReference type="InterPro" id="IPR004102">
    <property type="entry name" value="Poly(ADP-ribose)pol_reg_dom"/>
</dbReference>
<keyword evidence="2 7" id="KW-0328">Glycosyltransferase</keyword>
<dbReference type="Proteomes" id="UP001652625">
    <property type="component" value="Chromosome 08"/>
</dbReference>
<dbReference type="CDD" id="cd08002">
    <property type="entry name" value="WGR_PARP3_like"/>
    <property type="match status" value="1"/>
</dbReference>
<dbReference type="PANTHER" id="PTHR10459:SF66">
    <property type="entry name" value="PROTEIN MONO-ADP-RIBOSYLTRANSFERASE PARP3"/>
    <property type="match status" value="1"/>
</dbReference>
<dbReference type="SUPFAM" id="SSF68906">
    <property type="entry name" value="SAP domain"/>
    <property type="match status" value="1"/>
</dbReference>
<gene>
    <name evidence="14" type="primary">LOC100202139</name>
</gene>
<evidence type="ECO:0000259" key="9">
    <source>
        <dbReference type="PROSITE" id="PS50800"/>
    </source>
</evidence>
<keyword evidence="3 7" id="KW-0808">Transferase</keyword>
<sequence>MPPKRKVAQQKASIEETLPIKFSDLKVPELKAECLKRNLDDKGKKAELIERLEEYENQSSNTGNTKKVKKEEEEDAKPVTIKDKLKAIAEKEKADKKKMFKVDSLCTLSNASVVDDYDCMLNQTNVGHNNNKFYVIQLICSGAGYYVWNRWGRVGEAGANAIKGPFNDQHLAIKEFTKKFKEKTKNNWEDKDNFQPVAGKYTLLEMDGEDDSGYTEKNLDAVDGSPLTVKVKTRPCKLDKPTESLIKLIFDNDMFKEAMANMNIDVKKMPLGKLSKSQIAKGFEVLEEIQEEINKNKSSKLQDLSSRFFTLIPHNFGRQRPPTISDRETLQMKMDMLTVLGDIEIAQSLQNVVVKKEEVEDDHPLDINYGLLKCDLKHIDCKSDTFKIINNYIEQTKSNYGNIKLLDVWEVDRMGEDERFSAHNDIKNRKLLWHGTNVAVVVAILKSGLRIMPHSGGRVGRGIYFASEHAKSAGYVGTARDGTGIMFLNEVAIGKQHIITQDDSSLKAPPKGYDSVLAKGRQEPDPSMDTSLIINGNTVTVPQGKPVETDARSSSFHQSEYLVYKESQNRIRYLLKMKFH</sequence>
<dbReference type="Gene3D" id="2.20.140.10">
    <property type="entry name" value="WGR domain"/>
    <property type="match status" value="1"/>
</dbReference>
<evidence type="ECO:0000256" key="8">
    <source>
        <dbReference type="SAM" id="MobiDB-lite"/>
    </source>
</evidence>
<evidence type="ECO:0000259" key="11">
    <source>
        <dbReference type="PROSITE" id="PS51060"/>
    </source>
</evidence>
<dbReference type="Gene3D" id="3.90.228.10">
    <property type="match status" value="1"/>
</dbReference>